<accession>A0A517MVH0</accession>
<dbReference type="EMBL" id="CP036263">
    <property type="protein sequence ID" value="QDS98875.1"/>
    <property type="molecule type" value="Genomic_DNA"/>
</dbReference>
<dbReference type="KEGG" id="amob:HG15A2_21610"/>
<name>A0A517MVH0_9BACT</name>
<reference evidence="1 2" key="1">
    <citation type="submission" date="2019-02" db="EMBL/GenBank/DDBJ databases">
        <title>Deep-cultivation of Planctomycetes and their phenomic and genomic characterization uncovers novel biology.</title>
        <authorList>
            <person name="Wiegand S."/>
            <person name="Jogler M."/>
            <person name="Boedeker C."/>
            <person name="Pinto D."/>
            <person name="Vollmers J."/>
            <person name="Rivas-Marin E."/>
            <person name="Kohn T."/>
            <person name="Peeters S.H."/>
            <person name="Heuer A."/>
            <person name="Rast P."/>
            <person name="Oberbeckmann S."/>
            <person name="Bunk B."/>
            <person name="Jeske O."/>
            <person name="Meyerdierks A."/>
            <person name="Storesund J.E."/>
            <person name="Kallscheuer N."/>
            <person name="Luecker S."/>
            <person name="Lage O.M."/>
            <person name="Pohl T."/>
            <person name="Merkel B.J."/>
            <person name="Hornburger P."/>
            <person name="Mueller R.-W."/>
            <person name="Bruemmer F."/>
            <person name="Labrenz M."/>
            <person name="Spormann A.M."/>
            <person name="Op den Camp H."/>
            <person name="Overmann J."/>
            <person name="Amann R."/>
            <person name="Jetten M.S.M."/>
            <person name="Mascher T."/>
            <person name="Medema M.H."/>
            <person name="Devos D.P."/>
            <person name="Kaster A.-K."/>
            <person name="Ovreas L."/>
            <person name="Rohde M."/>
            <person name="Galperin M.Y."/>
            <person name="Jogler C."/>
        </authorList>
    </citation>
    <scope>NUCLEOTIDE SEQUENCE [LARGE SCALE GENOMIC DNA]</scope>
    <source>
        <strain evidence="1 2">HG15A2</strain>
    </source>
</reference>
<protein>
    <recommendedName>
        <fullName evidence="3">PEP-CTERM protein-sorting domain-containing protein</fullName>
    </recommendedName>
</protein>
<dbReference type="AlphaFoldDB" id="A0A517MVH0"/>
<dbReference type="RefSeq" id="WP_145060148.1">
    <property type="nucleotide sequence ID" value="NZ_CP036263.1"/>
</dbReference>
<keyword evidence="2" id="KW-1185">Reference proteome</keyword>
<evidence type="ECO:0000313" key="1">
    <source>
        <dbReference type="EMBL" id="QDS98875.1"/>
    </source>
</evidence>
<sequence>MKILQVARVLSIVVAFAITTAASALPPLGLTLVGPAGPDYQQIDILGDSAYLGRPTGITVVDTFGNVSAVDPTHSTLGTPFFLRRPILADDGDVYYAANFRAFSDAAALYRIDQPATPVTTWLGGAVIGGVLPSLVSLGYNGSHTVRYFPDGSSEPFPVYLDALGENPGIGEVTPNGIMAGGADIIGSIGTESYLWDASGDLIGFPFDNPLSLRDRDDGNGFATDLNNTPVVYTNNGTWSRFITSIDFNEPAVFQTSWVVTGTDLVFGNSFFNRHGVSWSPLLEATPENPLVLQPLLEVFPDLPPMVNSRLIDADTIDGRFYLLFETDGQTYLYGGMDPSVVPEPTTLALGLLSLAMAVFQSRRRA</sequence>
<dbReference type="Proteomes" id="UP000319852">
    <property type="component" value="Chromosome"/>
</dbReference>
<evidence type="ECO:0000313" key="2">
    <source>
        <dbReference type="Proteomes" id="UP000319852"/>
    </source>
</evidence>
<organism evidence="1 2">
    <name type="scientific">Adhaeretor mobilis</name>
    <dbReference type="NCBI Taxonomy" id="1930276"/>
    <lineage>
        <taxon>Bacteria</taxon>
        <taxon>Pseudomonadati</taxon>
        <taxon>Planctomycetota</taxon>
        <taxon>Planctomycetia</taxon>
        <taxon>Pirellulales</taxon>
        <taxon>Lacipirellulaceae</taxon>
        <taxon>Adhaeretor</taxon>
    </lineage>
</organism>
<evidence type="ECO:0008006" key="3">
    <source>
        <dbReference type="Google" id="ProtNLM"/>
    </source>
</evidence>
<proteinExistence type="predicted"/>
<gene>
    <name evidence="1" type="ORF">HG15A2_21610</name>
</gene>